<name>A0A922FHK9_CARIL</name>
<gene>
    <name evidence="1" type="ORF">I3842_03G152100</name>
</gene>
<dbReference type="Proteomes" id="UP000811246">
    <property type="component" value="Chromosome 3"/>
</dbReference>
<comment type="caution">
    <text evidence="1">The sequence shown here is derived from an EMBL/GenBank/DDBJ whole genome shotgun (WGS) entry which is preliminary data.</text>
</comment>
<evidence type="ECO:0000313" key="2">
    <source>
        <dbReference type="Proteomes" id="UP000811246"/>
    </source>
</evidence>
<sequence length="100" mass="11258">MSFEIPRSPWFSTLSLSYEFLNVDMNLLTSISYIKKFWMNFHKALMQGWIANLLRGLSATNLPISIFSDVDFAASGVVCKLSSCHDSASLCEIRDTKSIV</sequence>
<accession>A0A922FHK9</accession>
<proteinExistence type="predicted"/>
<dbReference type="EMBL" id="CM031827">
    <property type="protein sequence ID" value="KAG6722264.1"/>
    <property type="molecule type" value="Genomic_DNA"/>
</dbReference>
<dbReference type="AlphaFoldDB" id="A0A922FHK9"/>
<evidence type="ECO:0000313" key="1">
    <source>
        <dbReference type="EMBL" id="KAG6722264.1"/>
    </source>
</evidence>
<organism evidence="1 2">
    <name type="scientific">Carya illinoinensis</name>
    <name type="common">Pecan</name>
    <dbReference type="NCBI Taxonomy" id="32201"/>
    <lineage>
        <taxon>Eukaryota</taxon>
        <taxon>Viridiplantae</taxon>
        <taxon>Streptophyta</taxon>
        <taxon>Embryophyta</taxon>
        <taxon>Tracheophyta</taxon>
        <taxon>Spermatophyta</taxon>
        <taxon>Magnoliopsida</taxon>
        <taxon>eudicotyledons</taxon>
        <taxon>Gunneridae</taxon>
        <taxon>Pentapetalae</taxon>
        <taxon>rosids</taxon>
        <taxon>fabids</taxon>
        <taxon>Fagales</taxon>
        <taxon>Juglandaceae</taxon>
        <taxon>Carya</taxon>
    </lineage>
</organism>
<reference evidence="1" key="1">
    <citation type="submission" date="2021-01" db="EMBL/GenBank/DDBJ databases">
        <authorList>
            <person name="Lovell J.T."/>
            <person name="Bentley N."/>
            <person name="Bhattarai G."/>
            <person name="Jenkins J.W."/>
            <person name="Sreedasyam A."/>
            <person name="Alarcon Y."/>
            <person name="Bock C."/>
            <person name="Boston L."/>
            <person name="Carlson J."/>
            <person name="Cervantes K."/>
            <person name="Clermont K."/>
            <person name="Krom N."/>
            <person name="Kubenka K."/>
            <person name="Mamidi S."/>
            <person name="Mattison C."/>
            <person name="Monteros M."/>
            <person name="Pisani C."/>
            <person name="Plott C."/>
            <person name="Rajasekar S."/>
            <person name="Rhein H.S."/>
            <person name="Rohla C."/>
            <person name="Song M."/>
            <person name="Hilaire R.S."/>
            <person name="Shu S."/>
            <person name="Wells L."/>
            <person name="Wang X."/>
            <person name="Webber J."/>
            <person name="Heerema R.J."/>
            <person name="Klein P."/>
            <person name="Conner P."/>
            <person name="Grauke L."/>
            <person name="Grimwood J."/>
            <person name="Schmutz J."/>
            <person name="Randall J.J."/>
        </authorList>
    </citation>
    <scope>NUCLEOTIDE SEQUENCE</scope>
    <source>
        <tissue evidence="1">Leaf</tissue>
    </source>
</reference>
<protein>
    <submittedName>
        <fullName evidence="1">Uncharacterized protein</fullName>
    </submittedName>
</protein>